<feature type="compositionally biased region" description="Basic residues" evidence="8">
    <location>
        <begin position="1251"/>
        <end position="1265"/>
    </location>
</feature>
<dbReference type="InterPro" id="IPR001394">
    <property type="entry name" value="Peptidase_C19_UCH"/>
</dbReference>
<dbReference type="Pfam" id="PF00443">
    <property type="entry name" value="UCH"/>
    <property type="match status" value="1"/>
</dbReference>
<feature type="region of interest" description="Disordered" evidence="8">
    <location>
        <begin position="1"/>
        <end position="36"/>
    </location>
</feature>
<evidence type="ECO:0000259" key="9">
    <source>
        <dbReference type="PROSITE" id="PS50235"/>
    </source>
</evidence>
<dbReference type="GO" id="GO:0042981">
    <property type="term" value="P:regulation of apoptotic process"/>
    <property type="evidence" value="ECO:0007669"/>
    <property type="project" value="TreeGrafter"/>
</dbReference>
<keyword evidence="4" id="KW-0645">Protease</keyword>
<feature type="compositionally biased region" description="Low complexity" evidence="8">
    <location>
        <begin position="476"/>
        <end position="485"/>
    </location>
</feature>
<proteinExistence type="predicted"/>
<keyword evidence="3" id="KW-0597">Phosphoprotein</keyword>
<feature type="compositionally biased region" description="Basic and acidic residues" evidence="8">
    <location>
        <begin position="1227"/>
        <end position="1238"/>
    </location>
</feature>
<dbReference type="GO" id="GO:0005829">
    <property type="term" value="C:cytosol"/>
    <property type="evidence" value="ECO:0007669"/>
    <property type="project" value="TreeGrafter"/>
</dbReference>
<evidence type="ECO:0000256" key="4">
    <source>
        <dbReference type="ARBA" id="ARBA00022670"/>
    </source>
</evidence>
<dbReference type="PANTHER" id="PTHR24006:SF727">
    <property type="entry name" value="UBIQUITIN CARBOXYL-TERMINAL HYDROLASE 42"/>
    <property type="match status" value="1"/>
</dbReference>
<reference evidence="10" key="2">
    <citation type="submission" date="2025-09" db="UniProtKB">
        <authorList>
            <consortium name="Ensembl"/>
        </authorList>
    </citation>
    <scope>IDENTIFICATION</scope>
</reference>
<keyword evidence="5" id="KW-0833">Ubl conjugation pathway</keyword>
<dbReference type="Gene3D" id="3.90.70.10">
    <property type="entry name" value="Cysteine proteinases"/>
    <property type="match status" value="1"/>
</dbReference>
<dbReference type="InterPro" id="IPR050164">
    <property type="entry name" value="Peptidase_C19"/>
</dbReference>
<feature type="region of interest" description="Disordered" evidence="8">
    <location>
        <begin position="920"/>
        <end position="1049"/>
    </location>
</feature>
<feature type="compositionally biased region" description="Polar residues" evidence="8">
    <location>
        <begin position="463"/>
        <end position="475"/>
    </location>
</feature>
<evidence type="ECO:0000256" key="1">
    <source>
        <dbReference type="ARBA" id="ARBA00000707"/>
    </source>
</evidence>
<feature type="region of interest" description="Disordered" evidence="8">
    <location>
        <begin position="450"/>
        <end position="513"/>
    </location>
</feature>
<feature type="region of interest" description="Disordered" evidence="8">
    <location>
        <begin position="1297"/>
        <end position="1321"/>
    </location>
</feature>
<dbReference type="SUPFAM" id="SSF54001">
    <property type="entry name" value="Cysteine proteinases"/>
    <property type="match status" value="1"/>
</dbReference>
<feature type="compositionally biased region" description="Basic and acidic residues" evidence="8">
    <location>
        <begin position="994"/>
        <end position="1005"/>
    </location>
</feature>
<feature type="compositionally biased region" description="Polar residues" evidence="8">
    <location>
        <begin position="9"/>
        <end position="26"/>
    </location>
</feature>
<feature type="domain" description="USP" evidence="9">
    <location>
        <begin position="110"/>
        <end position="411"/>
    </location>
</feature>
<sequence length="1336" mass="149823">MTIVDKVSESSNPAACQKHPSSSVVPSTGDMDSASASWGAVSSLEVPKHKITLGPVPGAAVYSSSSVPDKSKPSAQKDQSISDGIAPPQKVLFPAEKICLKWQQTHRVGAGLQNLGNTCFLNSALQCLTYTPPLANYMLSHEHSKTCHEQGFCMMCTMQAHITQALSNSGNVIKPMAVINDLRRIAKHFRFGNQEDAHEFLRYTVDAMQKACLNGSNKLDRHTQATTLIYQIFGGYLRSRVKCMNCKGVSDTFDPYLDITLEIKAAQSVNKALEQFVKPEQLDGENAYKCSKCKKMVPASKRFTIHRSSNVLTLSLKRFANFSGGKITKEVKYPEYLDIRPYMSQPNGEPIIYVLYAVLVHTGFSCHAGHYYCYIKASNGQWYQMNDSIVSNSDIRAVLNQQAYVLFYIRSHDMRNGEHSHSIHTPGQSSPRPVISQRVVNSRQAASGFIGPQLPPHMIKNSGHLNGTGSLKETPSSSVASASSVTLNRPASAPPSTNWTINRPTIPDPSKKQKITISIHNNKLPTRQTLSQSNLHNSLETLSKPVPSSTITNSSAVKSTSSAPTMSAATKVSKQTAPSESCSKPLMNGKSKLNSSTLVPYGAESSEESDEESKGLVKENGHSKSFNGILIGNVVSTLQNSCSSCQDAEEAVPQHVLPKNITVNGAISIDHDPEENGLKFDESTCQVKPVKSTEISFSKVNGLHGKIIPPALSPVPEDRILESFRYNQLKSFATEAENPSENDGHVETLVNGNNTVSFELSSKIPPNHSCSVQNPCTVSDPETVSTKEEIAESIVLKADNAHSDTSGQCNTKKRSLGVDDEFSTQCDAKDYADNIRGLQEVKMTLKESPLHIRGSAETAEKLGQSPFIKSDSECSSKKLAALAIIDKCQETESANNSCTDVPPTHDSSATRLDKVLESHYSKENDGLGGNERCEENKERQKFKSRSPVKENICTPKKIDKGHYRTKRERSESIEPEKPIRSKPDGYYSKKRHSYSNERTKQDHCNGNKYKLLHSERNSPSNDRSLGKHTHYRSRSRGKTDQERSRYYHSKRERSWSRERYYQDIPRRWDKCRYYNDYHPSYAAREGRERKFFHGDRDYDRSSQVYNNRSYKDYYYTNRWNHEPVAKERGRHHFNSSKIHLYHCSAQHSEIYSHEKCAPMSEGNNSSFEDSCHKYEYLKDRKRKYASLEGSNSDIEEKCRRSLQNEPTEEQKVKKHKKSKKKKKSKDKHREKDDRHYQDSDFSGACSDSDIHKHKKKKKKKKKHAKKSEGFLDCLDSHIQKTASSETNNFKIWEKKGEFHHPDAPPAEEYNKHGSKWLHEGGDADSCHKTKYIGGSG</sequence>
<dbReference type="GO" id="GO:0005634">
    <property type="term" value="C:nucleus"/>
    <property type="evidence" value="ECO:0007669"/>
    <property type="project" value="TreeGrafter"/>
</dbReference>
<dbReference type="GO" id="GO:0006508">
    <property type="term" value="P:proteolysis"/>
    <property type="evidence" value="ECO:0007669"/>
    <property type="project" value="UniProtKB-KW"/>
</dbReference>
<dbReference type="PROSITE" id="PS50235">
    <property type="entry name" value="USP_3"/>
    <property type="match status" value="1"/>
</dbReference>
<keyword evidence="7" id="KW-0788">Thiol protease</keyword>
<feature type="compositionally biased region" description="Basic and acidic residues" evidence="8">
    <location>
        <begin position="920"/>
        <end position="941"/>
    </location>
</feature>
<evidence type="ECO:0000313" key="10">
    <source>
        <dbReference type="Ensembl" id="ENSPCEP00000002254.1"/>
    </source>
</evidence>
<keyword evidence="6" id="KW-0378">Hydrolase</keyword>
<reference evidence="10" key="1">
    <citation type="submission" date="2025-08" db="UniProtKB">
        <authorList>
            <consortium name="Ensembl"/>
        </authorList>
    </citation>
    <scope>IDENTIFICATION</scope>
</reference>
<evidence type="ECO:0000256" key="6">
    <source>
        <dbReference type="ARBA" id="ARBA00022801"/>
    </source>
</evidence>
<feature type="compositionally biased region" description="Low complexity" evidence="8">
    <location>
        <begin position="559"/>
        <end position="570"/>
    </location>
</feature>
<organism evidence="10 11">
    <name type="scientific">Pelusios castaneus</name>
    <name type="common">West African mud turtle</name>
    <dbReference type="NCBI Taxonomy" id="367368"/>
    <lineage>
        <taxon>Eukaryota</taxon>
        <taxon>Metazoa</taxon>
        <taxon>Chordata</taxon>
        <taxon>Craniata</taxon>
        <taxon>Vertebrata</taxon>
        <taxon>Euteleostomi</taxon>
        <taxon>Archelosauria</taxon>
        <taxon>Testudinata</taxon>
        <taxon>Testudines</taxon>
        <taxon>Pleurodira</taxon>
        <taxon>Pelomedusidae</taxon>
        <taxon>Pelusios</taxon>
    </lineage>
</organism>
<dbReference type="PROSITE" id="PS00973">
    <property type="entry name" value="USP_2"/>
    <property type="match status" value="1"/>
</dbReference>
<evidence type="ECO:0000256" key="7">
    <source>
        <dbReference type="ARBA" id="ARBA00022807"/>
    </source>
</evidence>
<feature type="region of interest" description="Disordered" evidence="8">
    <location>
        <begin position="1188"/>
        <end position="1266"/>
    </location>
</feature>
<accession>A0A8C8RA83</accession>
<evidence type="ECO:0000256" key="2">
    <source>
        <dbReference type="ARBA" id="ARBA00012759"/>
    </source>
</evidence>
<protein>
    <recommendedName>
        <fullName evidence="2">ubiquitinyl hydrolase 1</fullName>
        <ecNumber evidence="2">3.4.19.12</ecNumber>
    </recommendedName>
</protein>
<dbReference type="Proteomes" id="UP000694393">
    <property type="component" value="Unplaced"/>
</dbReference>
<feature type="region of interest" description="Disordered" evidence="8">
    <location>
        <begin position="540"/>
        <end position="620"/>
    </location>
</feature>
<comment type="catalytic activity">
    <reaction evidence="1">
        <text>Thiol-dependent hydrolysis of ester, thioester, amide, peptide and isopeptide bonds formed by the C-terminal Gly of ubiquitin (a 76-residue protein attached to proteins as an intracellular targeting signal).</text>
        <dbReference type="EC" id="3.4.19.12"/>
    </reaction>
</comment>
<dbReference type="GO" id="GO:0004843">
    <property type="term" value="F:cysteine-type deubiquitinase activity"/>
    <property type="evidence" value="ECO:0007669"/>
    <property type="project" value="UniProtKB-EC"/>
</dbReference>
<dbReference type="FunFam" id="3.90.70.10:FF:000016">
    <property type="entry name" value="Ubiquitin carboxyl-terminal hydrolase 36"/>
    <property type="match status" value="1"/>
</dbReference>
<dbReference type="GO" id="GO:0016579">
    <property type="term" value="P:protein deubiquitination"/>
    <property type="evidence" value="ECO:0007669"/>
    <property type="project" value="InterPro"/>
</dbReference>
<feature type="compositionally biased region" description="Basic and acidic residues" evidence="8">
    <location>
        <begin position="956"/>
        <end position="983"/>
    </location>
</feature>
<evidence type="ECO:0000313" key="11">
    <source>
        <dbReference type="Proteomes" id="UP000694393"/>
    </source>
</evidence>
<feature type="compositionally biased region" description="Basic residues" evidence="8">
    <location>
        <begin position="1212"/>
        <end position="1226"/>
    </location>
</feature>
<dbReference type="PROSITE" id="PS00972">
    <property type="entry name" value="USP_1"/>
    <property type="match status" value="1"/>
</dbReference>
<dbReference type="CDD" id="cd02661">
    <property type="entry name" value="Peptidase_C19E"/>
    <property type="match status" value="1"/>
</dbReference>
<feature type="compositionally biased region" description="Basic residues" evidence="8">
    <location>
        <begin position="1026"/>
        <end position="1036"/>
    </location>
</feature>
<dbReference type="InterPro" id="IPR038765">
    <property type="entry name" value="Papain-like_cys_pep_sf"/>
</dbReference>
<feature type="region of interest" description="Disordered" evidence="8">
    <location>
        <begin position="62"/>
        <end position="86"/>
    </location>
</feature>
<feature type="compositionally biased region" description="Polar residues" evidence="8">
    <location>
        <begin position="572"/>
        <end position="582"/>
    </location>
</feature>
<dbReference type="InterPro" id="IPR028889">
    <property type="entry name" value="USP"/>
</dbReference>
<evidence type="ECO:0000256" key="3">
    <source>
        <dbReference type="ARBA" id="ARBA00022553"/>
    </source>
</evidence>
<evidence type="ECO:0000256" key="5">
    <source>
        <dbReference type="ARBA" id="ARBA00022786"/>
    </source>
</evidence>
<name>A0A8C8RA83_9SAUR</name>
<dbReference type="Ensembl" id="ENSPCET00000002332.1">
    <property type="protein sequence ID" value="ENSPCEP00000002254.1"/>
    <property type="gene ID" value="ENSPCEG00000001840.1"/>
</dbReference>
<dbReference type="InterPro" id="IPR018200">
    <property type="entry name" value="USP_CS"/>
</dbReference>
<evidence type="ECO:0000256" key="8">
    <source>
        <dbReference type="SAM" id="MobiDB-lite"/>
    </source>
</evidence>
<feature type="compositionally biased region" description="Polar residues" evidence="8">
    <location>
        <begin position="486"/>
        <end position="503"/>
    </location>
</feature>
<feature type="compositionally biased region" description="Polar residues" evidence="8">
    <location>
        <begin position="540"/>
        <end position="558"/>
    </location>
</feature>
<dbReference type="PANTHER" id="PTHR24006">
    <property type="entry name" value="UBIQUITIN CARBOXYL-TERMINAL HYDROLASE"/>
    <property type="match status" value="1"/>
</dbReference>
<dbReference type="EC" id="3.4.19.12" evidence="2"/>
<keyword evidence="11" id="KW-1185">Reference proteome</keyword>